<keyword evidence="14" id="KW-1185">Reference proteome</keyword>
<evidence type="ECO:0000256" key="5">
    <source>
        <dbReference type="ARBA" id="ARBA00022490"/>
    </source>
</evidence>
<comment type="similarity">
    <text evidence="2">Belongs to the methyltransferase superfamily. L-isoaspartyl/D-aspartyl protein methyltransferase family.</text>
</comment>
<organism evidence="13 14">
    <name type="scientific">Salinactinospora qingdaonensis</name>
    <dbReference type="NCBI Taxonomy" id="702744"/>
    <lineage>
        <taxon>Bacteria</taxon>
        <taxon>Bacillati</taxon>
        <taxon>Actinomycetota</taxon>
        <taxon>Actinomycetes</taxon>
        <taxon>Streptosporangiales</taxon>
        <taxon>Nocardiopsidaceae</taxon>
        <taxon>Salinactinospora</taxon>
    </lineage>
</organism>
<evidence type="ECO:0000256" key="9">
    <source>
        <dbReference type="ARBA" id="ARBA00030757"/>
    </source>
</evidence>
<evidence type="ECO:0000256" key="10">
    <source>
        <dbReference type="ARBA" id="ARBA00031323"/>
    </source>
</evidence>
<dbReference type="RefSeq" id="WP_344975960.1">
    <property type="nucleotide sequence ID" value="NZ_BAABDD010000034.1"/>
</dbReference>
<dbReference type="EC" id="2.1.1.77" evidence="3"/>
<reference evidence="14" key="1">
    <citation type="journal article" date="2019" name="Int. J. Syst. Evol. Microbiol.">
        <title>The Global Catalogue of Microorganisms (GCM) 10K type strain sequencing project: providing services to taxonomists for standard genome sequencing and annotation.</title>
        <authorList>
            <consortium name="The Broad Institute Genomics Platform"/>
            <consortium name="The Broad Institute Genome Sequencing Center for Infectious Disease"/>
            <person name="Wu L."/>
            <person name="Ma J."/>
        </authorList>
    </citation>
    <scope>NUCLEOTIDE SEQUENCE [LARGE SCALE GENOMIC DNA]</scope>
    <source>
        <strain evidence="14">JCM 17137</strain>
    </source>
</reference>
<dbReference type="InterPro" id="IPR000682">
    <property type="entry name" value="PCMT"/>
</dbReference>
<dbReference type="NCBIfam" id="TIGR04364">
    <property type="entry name" value="methyltran_FxLD"/>
    <property type="match status" value="1"/>
</dbReference>
<dbReference type="Proteomes" id="UP001500908">
    <property type="component" value="Unassembled WGS sequence"/>
</dbReference>
<comment type="caution">
    <text evidence="13">The sequence shown here is derived from an EMBL/GenBank/DDBJ whole genome shotgun (WGS) entry which is preliminary data.</text>
</comment>
<proteinExistence type="inferred from homology"/>
<evidence type="ECO:0000256" key="8">
    <source>
        <dbReference type="ARBA" id="ARBA00022691"/>
    </source>
</evidence>
<dbReference type="PANTHER" id="PTHR11579:SF0">
    <property type="entry name" value="PROTEIN-L-ISOASPARTATE(D-ASPARTATE) O-METHYLTRANSFERASE"/>
    <property type="match status" value="1"/>
</dbReference>
<evidence type="ECO:0000256" key="6">
    <source>
        <dbReference type="ARBA" id="ARBA00022603"/>
    </source>
</evidence>
<dbReference type="PANTHER" id="PTHR11579">
    <property type="entry name" value="PROTEIN-L-ISOASPARTATE O-METHYLTRANSFERASE"/>
    <property type="match status" value="1"/>
</dbReference>
<dbReference type="InterPro" id="IPR029063">
    <property type="entry name" value="SAM-dependent_MTases_sf"/>
</dbReference>
<sequence length="411" mass="44743">MNTAHGSDTRADEAAAENSPVSELREAMITELRDLSALTDARVEGAFRSVERHRFTPGVSLEVAYAANSPVITDYDDQGQARSAISAASIQATMLEQADIRPGMRVLEIGSGGYNAALIRELVGPTGRVVTLDIDPAVVERARACLHQTGYDDVSVRLGDAEEGVADTAPYDRILVTVGAWDIPPAWIDQLAADGRIVVALRMRGATRSVVFEREDDHLVSRQHHLCGFVPIQGIGAHTERRVAIDGDEVVLRTDDDAPIDADRLRAALGMPRLEQWTGVELTNIGDLDLYLATMIPTFGLLTASHSAVQRDVVSATTLRGAPTSVSDDGFAYRIKRRSGGDHFELGVHAYGPDAAHLAEEYTELIRAWYRDHCHGPGARIRVYPAGTTPLDLDADRLIPKKHTHVHVSWN</sequence>
<keyword evidence="6" id="KW-0489">Methyltransferase</keyword>
<feature type="region of interest" description="Disordered" evidence="12">
    <location>
        <begin position="1"/>
        <end position="23"/>
    </location>
</feature>
<evidence type="ECO:0000256" key="12">
    <source>
        <dbReference type="SAM" id="MobiDB-lite"/>
    </source>
</evidence>
<accession>A0ABP7GEC2</accession>
<evidence type="ECO:0000256" key="4">
    <source>
        <dbReference type="ARBA" id="ARBA00013346"/>
    </source>
</evidence>
<keyword evidence="5" id="KW-0963">Cytoplasm</keyword>
<dbReference type="EMBL" id="BAABDD010000034">
    <property type="protein sequence ID" value="GAA3761995.1"/>
    <property type="molecule type" value="Genomic_DNA"/>
</dbReference>
<dbReference type="Gene3D" id="3.40.50.150">
    <property type="entry name" value="Vaccinia Virus protein VP39"/>
    <property type="match status" value="1"/>
</dbReference>
<evidence type="ECO:0000256" key="1">
    <source>
        <dbReference type="ARBA" id="ARBA00004496"/>
    </source>
</evidence>
<evidence type="ECO:0000256" key="11">
    <source>
        <dbReference type="ARBA" id="ARBA00031350"/>
    </source>
</evidence>
<evidence type="ECO:0000256" key="2">
    <source>
        <dbReference type="ARBA" id="ARBA00005369"/>
    </source>
</evidence>
<keyword evidence="7" id="KW-0808">Transferase</keyword>
<dbReference type="InterPro" id="IPR027573">
    <property type="entry name" value="Methyltran_FxLD"/>
</dbReference>
<keyword evidence="8" id="KW-0949">S-adenosyl-L-methionine</keyword>
<gene>
    <name evidence="13" type="ORF">GCM10022402_44500</name>
</gene>
<dbReference type="SUPFAM" id="SSF53335">
    <property type="entry name" value="S-adenosyl-L-methionine-dependent methyltransferases"/>
    <property type="match status" value="1"/>
</dbReference>
<evidence type="ECO:0000313" key="13">
    <source>
        <dbReference type="EMBL" id="GAA3761995.1"/>
    </source>
</evidence>
<protein>
    <recommendedName>
        <fullName evidence="4">Protein-L-isoaspartate O-methyltransferase</fullName>
        <ecNumber evidence="3">2.1.1.77</ecNumber>
    </recommendedName>
    <alternativeName>
        <fullName evidence="11">L-isoaspartyl protein carboxyl methyltransferase</fullName>
    </alternativeName>
    <alternativeName>
        <fullName evidence="9">Protein L-isoaspartyl methyltransferase</fullName>
    </alternativeName>
    <alternativeName>
        <fullName evidence="10">Protein-beta-aspartate methyltransferase</fullName>
    </alternativeName>
</protein>
<dbReference type="CDD" id="cd02440">
    <property type="entry name" value="AdoMet_MTases"/>
    <property type="match status" value="1"/>
</dbReference>
<comment type="subcellular location">
    <subcellularLocation>
        <location evidence="1">Cytoplasm</location>
    </subcellularLocation>
</comment>
<evidence type="ECO:0000313" key="14">
    <source>
        <dbReference type="Proteomes" id="UP001500908"/>
    </source>
</evidence>
<evidence type="ECO:0000256" key="3">
    <source>
        <dbReference type="ARBA" id="ARBA00011890"/>
    </source>
</evidence>
<evidence type="ECO:0000256" key="7">
    <source>
        <dbReference type="ARBA" id="ARBA00022679"/>
    </source>
</evidence>
<dbReference type="Pfam" id="PF01135">
    <property type="entry name" value="PCMT"/>
    <property type="match status" value="1"/>
</dbReference>
<name>A0ABP7GEC2_9ACTN</name>